<dbReference type="Gene3D" id="3.40.50.1970">
    <property type="match status" value="1"/>
</dbReference>
<feature type="binding site" evidence="18">
    <location>
        <position position="267"/>
    </location>
    <ligand>
        <name>Zn(2+)</name>
        <dbReference type="ChEBI" id="CHEBI:29105"/>
    </ligand>
</feature>
<comment type="cofactor">
    <cofactor evidence="2 18">
        <name>NAD(+)</name>
        <dbReference type="ChEBI" id="CHEBI:57540"/>
    </cofactor>
</comment>
<dbReference type="InterPro" id="IPR030960">
    <property type="entry name" value="DHQS/DOIS_N"/>
</dbReference>
<feature type="domain" description="3-dehydroquinate synthase N-terminal" evidence="19">
    <location>
        <begin position="70"/>
        <end position="182"/>
    </location>
</feature>
<protein>
    <recommendedName>
        <fullName evidence="8 18">3-dehydroquinate synthase</fullName>
        <shortName evidence="18">DHQS</shortName>
        <ecNumber evidence="7 18">4.2.3.4</ecNumber>
    </recommendedName>
</protein>
<evidence type="ECO:0000256" key="1">
    <source>
        <dbReference type="ARBA" id="ARBA00001393"/>
    </source>
</evidence>
<dbReference type="PANTHER" id="PTHR43622">
    <property type="entry name" value="3-DEHYDROQUINATE SYNTHASE"/>
    <property type="match status" value="1"/>
</dbReference>
<keyword evidence="22" id="KW-1185">Reference proteome</keyword>
<evidence type="ECO:0000256" key="17">
    <source>
        <dbReference type="ARBA" id="ARBA00023285"/>
    </source>
</evidence>
<dbReference type="EC" id="4.2.3.4" evidence="7 18"/>
<comment type="pathway">
    <text evidence="5 18">Metabolic intermediate biosynthesis; chorismate biosynthesis; chorismate from D-erythrose 4-phosphate and phosphoenolpyruvate: step 2/7.</text>
</comment>
<comment type="caution">
    <text evidence="21">The sequence shown here is derived from an EMBL/GenBank/DDBJ whole genome shotgun (WGS) entry which is preliminary data.</text>
</comment>
<keyword evidence="12 18" id="KW-0547">Nucleotide-binding</keyword>
<feature type="binding site" evidence="18">
    <location>
        <position position="154"/>
    </location>
    <ligand>
        <name>NAD(+)</name>
        <dbReference type="ChEBI" id="CHEBI:57540"/>
    </ligand>
</feature>
<proteinExistence type="inferred from homology"/>
<evidence type="ECO:0000256" key="11">
    <source>
        <dbReference type="ARBA" id="ARBA00022723"/>
    </source>
</evidence>
<keyword evidence="9 18" id="KW-0963">Cytoplasm</keyword>
<evidence type="ECO:0000256" key="18">
    <source>
        <dbReference type="HAMAP-Rule" id="MF_00110"/>
    </source>
</evidence>
<evidence type="ECO:0000313" key="22">
    <source>
        <dbReference type="Proteomes" id="UP001595904"/>
    </source>
</evidence>
<evidence type="ECO:0000256" key="6">
    <source>
        <dbReference type="ARBA" id="ARBA00005412"/>
    </source>
</evidence>
<evidence type="ECO:0000256" key="5">
    <source>
        <dbReference type="ARBA" id="ARBA00004661"/>
    </source>
</evidence>
<evidence type="ECO:0000256" key="7">
    <source>
        <dbReference type="ARBA" id="ARBA00013031"/>
    </source>
</evidence>
<dbReference type="PANTHER" id="PTHR43622:SF7">
    <property type="entry name" value="3-DEHYDROQUINATE SYNTHASE, CHLOROPLASTIC"/>
    <property type="match status" value="1"/>
</dbReference>
<keyword evidence="16 18" id="KW-0456">Lyase</keyword>
<accession>A0ABV8ST57</accession>
<dbReference type="GO" id="GO:0003856">
    <property type="term" value="F:3-dehydroquinate synthase activity"/>
    <property type="evidence" value="ECO:0007669"/>
    <property type="project" value="UniProtKB-EC"/>
</dbReference>
<evidence type="ECO:0000313" key="21">
    <source>
        <dbReference type="EMBL" id="MFC4310152.1"/>
    </source>
</evidence>
<gene>
    <name evidence="18 21" type="primary">aroB</name>
    <name evidence="21" type="ORF">ACFPN2_13760</name>
</gene>
<comment type="catalytic activity">
    <reaction evidence="1 18">
        <text>7-phospho-2-dehydro-3-deoxy-D-arabino-heptonate = 3-dehydroquinate + phosphate</text>
        <dbReference type="Rhea" id="RHEA:21968"/>
        <dbReference type="ChEBI" id="CHEBI:32364"/>
        <dbReference type="ChEBI" id="CHEBI:43474"/>
        <dbReference type="ChEBI" id="CHEBI:58394"/>
        <dbReference type="EC" id="4.2.3.4"/>
    </reaction>
</comment>
<keyword evidence="11 18" id="KW-0479">Metal-binding</keyword>
<dbReference type="CDD" id="cd08195">
    <property type="entry name" value="DHQS"/>
    <property type="match status" value="1"/>
</dbReference>
<dbReference type="InterPro" id="IPR030963">
    <property type="entry name" value="DHQ_synth_fam"/>
</dbReference>
<reference evidence="22" key="1">
    <citation type="journal article" date="2019" name="Int. J. Syst. Evol. Microbiol.">
        <title>The Global Catalogue of Microorganisms (GCM) 10K type strain sequencing project: providing services to taxonomists for standard genome sequencing and annotation.</title>
        <authorList>
            <consortium name="The Broad Institute Genomics Platform"/>
            <consortium name="The Broad Institute Genome Sequencing Center for Infectious Disease"/>
            <person name="Wu L."/>
            <person name="Ma J."/>
        </authorList>
    </citation>
    <scope>NUCLEOTIDE SEQUENCE [LARGE SCALE GENOMIC DNA]</scope>
    <source>
        <strain evidence="22">CGMCC 1.10759</strain>
    </source>
</reference>
<keyword evidence="13 18" id="KW-0862">Zinc</keyword>
<evidence type="ECO:0000256" key="16">
    <source>
        <dbReference type="ARBA" id="ARBA00023239"/>
    </source>
</evidence>
<evidence type="ECO:0000256" key="4">
    <source>
        <dbReference type="ARBA" id="ARBA00004496"/>
    </source>
</evidence>
<dbReference type="Pfam" id="PF24621">
    <property type="entry name" value="DHQS_C"/>
    <property type="match status" value="1"/>
</dbReference>
<feature type="domain" description="3-dehydroquinate synthase C-terminal" evidence="20">
    <location>
        <begin position="184"/>
        <end position="327"/>
    </location>
</feature>
<name>A0ABV8ST57_9GAMM</name>
<dbReference type="Proteomes" id="UP001595904">
    <property type="component" value="Unassembled WGS sequence"/>
</dbReference>
<evidence type="ECO:0000256" key="3">
    <source>
        <dbReference type="ARBA" id="ARBA00003485"/>
    </source>
</evidence>
<keyword evidence="14 18" id="KW-0520">NAD</keyword>
<evidence type="ECO:0000256" key="12">
    <source>
        <dbReference type="ARBA" id="ARBA00022741"/>
    </source>
</evidence>
<feature type="binding site" evidence="18">
    <location>
        <begin position="172"/>
        <end position="175"/>
    </location>
    <ligand>
        <name>NAD(+)</name>
        <dbReference type="ChEBI" id="CHEBI:57540"/>
    </ligand>
</feature>
<dbReference type="PIRSF" id="PIRSF001455">
    <property type="entry name" value="DHQ_synth"/>
    <property type="match status" value="1"/>
</dbReference>
<evidence type="ECO:0000259" key="20">
    <source>
        <dbReference type="Pfam" id="PF24621"/>
    </source>
</evidence>
<evidence type="ECO:0000256" key="9">
    <source>
        <dbReference type="ARBA" id="ARBA00022490"/>
    </source>
</evidence>
<dbReference type="InterPro" id="IPR050071">
    <property type="entry name" value="Dehydroquinate_synthase"/>
</dbReference>
<dbReference type="InterPro" id="IPR016037">
    <property type="entry name" value="DHQ_synth_AroB"/>
</dbReference>
<dbReference type="InterPro" id="IPR056179">
    <property type="entry name" value="DHQS_C"/>
</dbReference>
<dbReference type="RefSeq" id="WP_380597410.1">
    <property type="nucleotide sequence ID" value="NZ_JBHSDU010000003.1"/>
</dbReference>
<dbReference type="Gene3D" id="1.20.1090.10">
    <property type="entry name" value="Dehydroquinate synthase-like - alpha domain"/>
    <property type="match status" value="1"/>
</dbReference>
<feature type="binding site" evidence="18">
    <location>
        <begin position="108"/>
        <end position="112"/>
    </location>
    <ligand>
        <name>NAD(+)</name>
        <dbReference type="ChEBI" id="CHEBI:57540"/>
    </ligand>
</feature>
<evidence type="ECO:0000256" key="15">
    <source>
        <dbReference type="ARBA" id="ARBA00023141"/>
    </source>
</evidence>
<keyword evidence="15 18" id="KW-0057">Aromatic amino acid biosynthesis</keyword>
<evidence type="ECO:0000256" key="13">
    <source>
        <dbReference type="ARBA" id="ARBA00022833"/>
    </source>
</evidence>
<evidence type="ECO:0000256" key="2">
    <source>
        <dbReference type="ARBA" id="ARBA00001911"/>
    </source>
</evidence>
<comment type="function">
    <text evidence="3 18">Catalyzes the conversion of 3-deoxy-D-arabino-heptulosonate 7-phosphate (DAHP) to dehydroquinate (DHQ).</text>
</comment>
<comment type="subcellular location">
    <subcellularLocation>
        <location evidence="4 18">Cytoplasm</location>
    </subcellularLocation>
</comment>
<evidence type="ECO:0000256" key="8">
    <source>
        <dbReference type="ARBA" id="ARBA00017684"/>
    </source>
</evidence>
<evidence type="ECO:0000256" key="10">
    <source>
        <dbReference type="ARBA" id="ARBA00022605"/>
    </source>
</evidence>
<feature type="binding site" evidence="18">
    <location>
        <position position="187"/>
    </location>
    <ligand>
        <name>Zn(2+)</name>
        <dbReference type="ChEBI" id="CHEBI:29105"/>
    </ligand>
</feature>
<keyword evidence="17 18" id="KW-0170">Cobalt</keyword>
<keyword evidence="10 18" id="KW-0028">Amino-acid biosynthesis</keyword>
<feature type="binding site" evidence="18">
    <location>
        <position position="250"/>
    </location>
    <ligand>
        <name>Zn(2+)</name>
        <dbReference type="ChEBI" id="CHEBI:29105"/>
    </ligand>
</feature>
<organism evidence="21 22">
    <name type="scientific">Steroidobacter flavus</name>
    <dbReference type="NCBI Taxonomy" id="1842136"/>
    <lineage>
        <taxon>Bacteria</taxon>
        <taxon>Pseudomonadati</taxon>
        <taxon>Pseudomonadota</taxon>
        <taxon>Gammaproteobacteria</taxon>
        <taxon>Steroidobacterales</taxon>
        <taxon>Steroidobacteraceae</taxon>
        <taxon>Steroidobacter</taxon>
    </lineage>
</organism>
<evidence type="ECO:0000259" key="19">
    <source>
        <dbReference type="Pfam" id="PF01761"/>
    </source>
</evidence>
<comment type="cofactor">
    <cofactor evidence="18">
        <name>Co(2+)</name>
        <dbReference type="ChEBI" id="CHEBI:48828"/>
    </cofactor>
    <cofactor evidence="18">
        <name>Zn(2+)</name>
        <dbReference type="ChEBI" id="CHEBI:29105"/>
    </cofactor>
    <text evidence="18">Binds 1 divalent metal cation per subunit. Can use either Co(2+) or Zn(2+).</text>
</comment>
<feature type="binding site" evidence="18">
    <location>
        <begin position="74"/>
        <end position="79"/>
    </location>
    <ligand>
        <name>NAD(+)</name>
        <dbReference type="ChEBI" id="CHEBI:57540"/>
    </ligand>
</feature>
<dbReference type="NCBIfam" id="TIGR01357">
    <property type="entry name" value="aroB"/>
    <property type="match status" value="1"/>
</dbReference>
<dbReference type="EMBL" id="JBHSDU010000003">
    <property type="protein sequence ID" value="MFC4310152.1"/>
    <property type="molecule type" value="Genomic_DNA"/>
</dbReference>
<feature type="binding site" evidence="18">
    <location>
        <position position="145"/>
    </location>
    <ligand>
        <name>NAD(+)</name>
        <dbReference type="ChEBI" id="CHEBI:57540"/>
    </ligand>
</feature>
<dbReference type="Pfam" id="PF01761">
    <property type="entry name" value="DHQ_synthase"/>
    <property type="match status" value="1"/>
</dbReference>
<feature type="binding site" evidence="18">
    <location>
        <begin position="132"/>
        <end position="133"/>
    </location>
    <ligand>
        <name>NAD(+)</name>
        <dbReference type="ChEBI" id="CHEBI:57540"/>
    </ligand>
</feature>
<dbReference type="SUPFAM" id="SSF56796">
    <property type="entry name" value="Dehydroquinate synthase-like"/>
    <property type="match status" value="1"/>
</dbReference>
<dbReference type="HAMAP" id="MF_00110">
    <property type="entry name" value="DHQ_synthase"/>
    <property type="match status" value="1"/>
</dbReference>
<evidence type="ECO:0000256" key="14">
    <source>
        <dbReference type="ARBA" id="ARBA00023027"/>
    </source>
</evidence>
<comment type="similarity">
    <text evidence="6 18">Belongs to the sugar phosphate cyclases superfamily. Dehydroquinate synthase family.</text>
</comment>
<sequence>MSHQPHERVDIALGERSYPILIGPHLLEDDALLSEHVAARNLLIVTNETIAPLYLRPLETALKHRRIASVVLPDGEQYKTFETMMLIIDALVKERMNRDAAVVALGGGVIGDMAGFAAACYQRGIDYIQVPTTLLSQVDSSVGGKTAVNHPGAKNMIGAFHQPRCVIADTATLHTLPEREFAAGIAEIVKYGLIYDPAFFAWLEENAEALLKRVDGAVIYAVRRSCEIKAEVVGIDEREQGLRAILNLGHTFGHAIETASGYGNWLHGEAVAAGMVMAADLSERLGWLPSADKERAIALLKRFKLPVEPPRIGAERARELMGLDKKVLDGKLRLVLLRSLGKADVVSDYSGEAFAATMRTHFDTAA</sequence>